<evidence type="ECO:0000313" key="2">
    <source>
        <dbReference type="EMBL" id="BBL80979.1"/>
    </source>
</evidence>
<gene>
    <name evidence="2" type="ORF">RxyAA322_28330</name>
</gene>
<name>A0A510HLV0_9ACTN</name>
<evidence type="ECO:0000313" key="3">
    <source>
        <dbReference type="Proteomes" id="UP000318065"/>
    </source>
</evidence>
<dbReference type="RefSeq" id="WP_143528918.1">
    <property type="nucleotide sequence ID" value="NZ_AP019791.1"/>
</dbReference>
<dbReference type="Gene3D" id="3.10.450.50">
    <property type="match status" value="1"/>
</dbReference>
<dbReference type="EMBL" id="AP019791">
    <property type="protein sequence ID" value="BBL80979.1"/>
    <property type="molecule type" value="Genomic_DNA"/>
</dbReference>
<accession>A0A510HLV0</accession>
<sequence length="122" mass="13843">MMERQTAGRLDFEELRRASEQRDAEALARLYAEDAELRIISKSTPPSKPRILRGRQEISAFLHDVCGREMTHRIENEVVGEGRVAFNEACQYADGVRVLAAATLEVRGGEISRQLNVEVWDE</sequence>
<keyword evidence="3" id="KW-1185">Reference proteome</keyword>
<dbReference type="Proteomes" id="UP000318065">
    <property type="component" value="Chromosome"/>
</dbReference>
<feature type="domain" description="SnoaL-like" evidence="1">
    <location>
        <begin position="13"/>
        <end position="113"/>
    </location>
</feature>
<dbReference type="SUPFAM" id="SSF54427">
    <property type="entry name" value="NTF2-like"/>
    <property type="match status" value="1"/>
</dbReference>
<dbReference type="InterPro" id="IPR032710">
    <property type="entry name" value="NTF2-like_dom_sf"/>
</dbReference>
<dbReference type="AlphaFoldDB" id="A0A510HLV0"/>
<dbReference type="Pfam" id="PF12680">
    <property type="entry name" value="SnoaL_2"/>
    <property type="match status" value="1"/>
</dbReference>
<dbReference type="InterPro" id="IPR037401">
    <property type="entry name" value="SnoaL-like"/>
</dbReference>
<evidence type="ECO:0000259" key="1">
    <source>
        <dbReference type="Pfam" id="PF12680"/>
    </source>
</evidence>
<protein>
    <recommendedName>
        <fullName evidence="1">SnoaL-like domain-containing protein</fullName>
    </recommendedName>
</protein>
<organism evidence="2 3">
    <name type="scientific">Rubrobacter xylanophilus</name>
    <dbReference type="NCBI Taxonomy" id="49319"/>
    <lineage>
        <taxon>Bacteria</taxon>
        <taxon>Bacillati</taxon>
        <taxon>Actinomycetota</taxon>
        <taxon>Rubrobacteria</taxon>
        <taxon>Rubrobacterales</taxon>
        <taxon>Rubrobacteraceae</taxon>
        <taxon>Rubrobacter</taxon>
    </lineage>
</organism>
<dbReference type="OrthoDB" id="8087138at2"/>
<proteinExistence type="predicted"/>
<reference evidence="2" key="1">
    <citation type="journal article" date="2019" name="Microbiol. Resour. Announc.">
        <title>Complete Genome Sequence of Rubrobacter xylanophilus Strain AA3-22, Isolated from Arima Onsen in Japan.</title>
        <authorList>
            <person name="Tomariguchi N."/>
            <person name="Miyazaki K."/>
        </authorList>
    </citation>
    <scope>NUCLEOTIDE SEQUENCE [LARGE SCALE GENOMIC DNA]</scope>
    <source>
        <strain evidence="2">AA3-22</strain>
    </source>
</reference>